<organism evidence="1 2">
    <name type="scientific">Periconia macrospinosa</name>
    <dbReference type="NCBI Taxonomy" id="97972"/>
    <lineage>
        <taxon>Eukaryota</taxon>
        <taxon>Fungi</taxon>
        <taxon>Dikarya</taxon>
        <taxon>Ascomycota</taxon>
        <taxon>Pezizomycotina</taxon>
        <taxon>Dothideomycetes</taxon>
        <taxon>Pleosporomycetidae</taxon>
        <taxon>Pleosporales</taxon>
        <taxon>Massarineae</taxon>
        <taxon>Periconiaceae</taxon>
        <taxon>Periconia</taxon>
    </lineage>
</organism>
<protein>
    <submittedName>
        <fullName evidence="1">Uncharacterized protein</fullName>
    </submittedName>
</protein>
<keyword evidence="2" id="KW-1185">Reference proteome</keyword>
<sequence length="118" mass="13993">MYICEEEWDRLGRETCLSTRMKEPEYSMGARFIGIEEWIQYVWFGSGRHNCVRLGLALTGRYCWRRRALFRGFVRYVVTIYFSLCLQDSLTGHMWGRLDVEKMQSCVTASREDLIVAM</sequence>
<dbReference type="AlphaFoldDB" id="A0A2V1DMS6"/>
<name>A0A2V1DMS6_9PLEO</name>
<dbReference type="EMBL" id="KZ805398">
    <property type="protein sequence ID" value="PVH99141.1"/>
    <property type="molecule type" value="Genomic_DNA"/>
</dbReference>
<dbReference type="Proteomes" id="UP000244855">
    <property type="component" value="Unassembled WGS sequence"/>
</dbReference>
<gene>
    <name evidence="1" type="ORF">DM02DRAFT_440480</name>
</gene>
<evidence type="ECO:0000313" key="2">
    <source>
        <dbReference type="Proteomes" id="UP000244855"/>
    </source>
</evidence>
<accession>A0A2V1DMS6</accession>
<reference evidence="1 2" key="1">
    <citation type="journal article" date="2018" name="Sci. Rep.">
        <title>Comparative genomics provides insights into the lifestyle and reveals functional heterogeneity of dark septate endophytic fungi.</title>
        <authorList>
            <person name="Knapp D.G."/>
            <person name="Nemeth J.B."/>
            <person name="Barry K."/>
            <person name="Hainaut M."/>
            <person name="Henrissat B."/>
            <person name="Johnson J."/>
            <person name="Kuo A."/>
            <person name="Lim J.H.P."/>
            <person name="Lipzen A."/>
            <person name="Nolan M."/>
            <person name="Ohm R.A."/>
            <person name="Tamas L."/>
            <person name="Grigoriev I.V."/>
            <person name="Spatafora J.W."/>
            <person name="Nagy L.G."/>
            <person name="Kovacs G.M."/>
        </authorList>
    </citation>
    <scope>NUCLEOTIDE SEQUENCE [LARGE SCALE GENOMIC DNA]</scope>
    <source>
        <strain evidence="1 2">DSE2036</strain>
    </source>
</reference>
<evidence type="ECO:0000313" key="1">
    <source>
        <dbReference type="EMBL" id="PVH99141.1"/>
    </source>
</evidence>
<proteinExistence type="predicted"/>